<evidence type="ECO:0000259" key="3">
    <source>
        <dbReference type="PROSITE" id="PS50801"/>
    </source>
</evidence>
<evidence type="ECO:0000256" key="1">
    <source>
        <dbReference type="ARBA" id="ARBA00009013"/>
    </source>
</evidence>
<gene>
    <name evidence="4" type="ORF">A3K89_05560</name>
</gene>
<protein>
    <recommendedName>
        <fullName evidence="2">Anti-sigma factor antagonist</fullName>
    </recommendedName>
</protein>
<dbReference type="PROSITE" id="PS50801">
    <property type="entry name" value="STAS"/>
    <property type="match status" value="1"/>
</dbReference>
<evidence type="ECO:0000313" key="4">
    <source>
        <dbReference type="EMBL" id="OAK54998.1"/>
    </source>
</evidence>
<dbReference type="InterPro" id="IPR002645">
    <property type="entry name" value="STAS_dom"/>
</dbReference>
<keyword evidence="5" id="KW-1185">Reference proteome</keyword>
<dbReference type="Pfam" id="PF01740">
    <property type="entry name" value="STAS"/>
    <property type="match status" value="1"/>
</dbReference>
<dbReference type="InterPro" id="IPR003658">
    <property type="entry name" value="Anti-sigma_ant"/>
</dbReference>
<organism evidence="4 5">
    <name type="scientific">Rhodococcoides kyotonense</name>
    <dbReference type="NCBI Taxonomy" id="398843"/>
    <lineage>
        <taxon>Bacteria</taxon>
        <taxon>Bacillati</taxon>
        <taxon>Actinomycetota</taxon>
        <taxon>Actinomycetes</taxon>
        <taxon>Mycobacteriales</taxon>
        <taxon>Nocardiaceae</taxon>
        <taxon>Rhodococcoides</taxon>
    </lineage>
</organism>
<accession>A0A177YIT6</accession>
<dbReference type="InterPro" id="IPR036513">
    <property type="entry name" value="STAS_dom_sf"/>
</dbReference>
<comment type="caution">
    <text evidence="4">The sequence shown here is derived from an EMBL/GenBank/DDBJ whole genome shotgun (WGS) entry which is preliminary data.</text>
</comment>
<proteinExistence type="inferred from homology"/>
<name>A0A177YIT6_9NOCA</name>
<dbReference type="NCBIfam" id="TIGR00377">
    <property type="entry name" value="ant_ant_sig"/>
    <property type="match status" value="1"/>
</dbReference>
<dbReference type="GO" id="GO:0043856">
    <property type="term" value="F:anti-sigma factor antagonist activity"/>
    <property type="evidence" value="ECO:0007669"/>
    <property type="project" value="InterPro"/>
</dbReference>
<comment type="similarity">
    <text evidence="1 2">Belongs to the anti-sigma-factor antagonist family.</text>
</comment>
<feature type="domain" description="STAS" evidence="3">
    <location>
        <begin position="1"/>
        <end position="106"/>
    </location>
</feature>
<sequence length="108" mass="11135">MKHAGSVTVVAVRGEIDLATAPHLSRSLDSVLTGSRIDALVVDLSGVTFLASVGLTVLVEISGRVTPFGTFAVVADGPATRRPLTITGLDRTITVFTDLDSAIDAVDS</sequence>
<dbReference type="AlphaFoldDB" id="A0A177YIT6"/>
<dbReference type="SUPFAM" id="SSF52091">
    <property type="entry name" value="SpoIIaa-like"/>
    <property type="match status" value="1"/>
</dbReference>
<evidence type="ECO:0000313" key="5">
    <source>
        <dbReference type="Proteomes" id="UP000077519"/>
    </source>
</evidence>
<dbReference type="Gene3D" id="3.30.750.24">
    <property type="entry name" value="STAS domain"/>
    <property type="match status" value="1"/>
</dbReference>
<evidence type="ECO:0000256" key="2">
    <source>
        <dbReference type="RuleBase" id="RU003749"/>
    </source>
</evidence>
<dbReference type="PANTHER" id="PTHR33495:SF13">
    <property type="entry name" value="ANTI-SIGMA-F FACTOR ANTAGONIST RSFB"/>
    <property type="match status" value="1"/>
</dbReference>
<reference evidence="4 5" key="1">
    <citation type="submission" date="2016-03" db="EMBL/GenBank/DDBJ databases">
        <title>Genome sequence of Rhodococcus kyotonensis KB10.</title>
        <authorList>
            <person name="Jeong H."/>
            <person name="Hong C.E."/>
            <person name="Jo S.H."/>
            <person name="Park J.M."/>
        </authorList>
    </citation>
    <scope>NUCLEOTIDE SEQUENCE [LARGE SCALE GENOMIC DNA]</scope>
    <source>
        <strain evidence="4 5">KB10</strain>
    </source>
</reference>
<dbReference type="Proteomes" id="UP000077519">
    <property type="component" value="Unassembled WGS sequence"/>
</dbReference>
<dbReference type="PANTHER" id="PTHR33495">
    <property type="entry name" value="ANTI-SIGMA FACTOR ANTAGONIST TM_1081-RELATED-RELATED"/>
    <property type="match status" value="1"/>
</dbReference>
<dbReference type="CDD" id="cd07043">
    <property type="entry name" value="STAS_anti-anti-sigma_factors"/>
    <property type="match status" value="1"/>
</dbReference>
<dbReference type="EMBL" id="LVHI01000012">
    <property type="protein sequence ID" value="OAK54998.1"/>
    <property type="molecule type" value="Genomic_DNA"/>
</dbReference>